<name>A0AAN9T6N7_9HEMI</name>
<organism evidence="3 4">
    <name type="scientific">Parthenolecanium corni</name>
    <dbReference type="NCBI Taxonomy" id="536013"/>
    <lineage>
        <taxon>Eukaryota</taxon>
        <taxon>Metazoa</taxon>
        <taxon>Ecdysozoa</taxon>
        <taxon>Arthropoda</taxon>
        <taxon>Hexapoda</taxon>
        <taxon>Insecta</taxon>
        <taxon>Pterygota</taxon>
        <taxon>Neoptera</taxon>
        <taxon>Paraneoptera</taxon>
        <taxon>Hemiptera</taxon>
        <taxon>Sternorrhyncha</taxon>
        <taxon>Coccoidea</taxon>
        <taxon>Coccidae</taxon>
        <taxon>Parthenolecanium</taxon>
    </lineage>
</organism>
<evidence type="ECO:0000313" key="4">
    <source>
        <dbReference type="Proteomes" id="UP001367676"/>
    </source>
</evidence>
<keyword evidence="4" id="KW-1185">Reference proteome</keyword>
<dbReference type="AlphaFoldDB" id="A0AAN9T6N7"/>
<feature type="coiled-coil region" evidence="1">
    <location>
        <begin position="9"/>
        <end position="43"/>
    </location>
</feature>
<comment type="caution">
    <text evidence="3">The sequence shown here is derived from an EMBL/GenBank/DDBJ whole genome shotgun (WGS) entry which is preliminary data.</text>
</comment>
<reference evidence="3 4" key="1">
    <citation type="submission" date="2024-03" db="EMBL/GenBank/DDBJ databases">
        <title>Adaptation during the transition from Ophiocordyceps entomopathogen to insect associate is accompanied by gene loss and intensified selection.</title>
        <authorList>
            <person name="Ward C.M."/>
            <person name="Onetto C.A."/>
            <person name="Borneman A.R."/>
        </authorList>
    </citation>
    <scope>NUCLEOTIDE SEQUENCE [LARGE SCALE GENOMIC DNA]</scope>
    <source>
        <strain evidence="3">AWRI1</strain>
        <tissue evidence="3">Single Adult Female</tissue>
    </source>
</reference>
<evidence type="ECO:0008006" key="5">
    <source>
        <dbReference type="Google" id="ProtNLM"/>
    </source>
</evidence>
<sequence>MATEVQYSADDMRMELEEKNNRIAELEREISQLRSQLDKFQSIIPFSNPVSPTVTNHNNFGGRARKQRAQGISAEPQTIHDLSQKKFPTYPKNDR</sequence>
<evidence type="ECO:0000313" key="3">
    <source>
        <dbReference type="EMBL" id="KAK7571840.1"/>
    </source>
</evidence>
<keyword evidence="1" id="KW-0175">Coiled coil</keyword>
<gene>
    <name evidence="3" type="ORF">V9T40_014312</name>
</gene>
<dbReference type="Proteomes" id="UP001367676">
    <property type="component" value="Unassembled WGS sequence"/>
</dbReference>
<protein>
    <recommendedName>
        <fullName evidence="5">cGMP-dependent protein kinase N-terminal coiled-coil domain-containing protein</fullName>
    </recommendedName>
</protein>
<feature type="compositionally biased region" description="Polar residues" evidence="2">
    <location>
        <begin position="47"/>
        <end position="59"/>
    </location>
</feature>
<dbReference type="EMBL" id="JBBCAQ010000038">
    <property type="protein sequence ID" value="KAK7571840.1"/>
    <property type="molecule type" value="Genomic_DNA"/>
</dbReference>
<evidence type="ECO:0000256" key="1">
    <source>
        <dbReference type="SAM" id="Coils"/>
    </source>
</evidence>
<accession>A0AAN9T6N7</accession>
<feature type="region of interest" description="Disordered" evidence="2">
    <location>
        <begin position="47"/>
        <end position="95"/>
    </location>
</feature>
<proteinExistence type="predicted"/>
<dbReference type="Gene3D" id="1.20.5.490">
    <property type="entry name" value="Single helix bin"/>
    <property type="match status" value="1"/>
</dbReference>
<evidence type="ECO:0000256" key="2">
    <source>
        <dbReference type="SAM" id="MobiDB-lite"/>
    </source>
</evidence>